<name>A0AAJ5WX96_9BACT</name>
<organism evidence="7 8">
    <name type="scientific">Candidatus Pseudobacter hemicellulosilyticus</name>
    <dbReference type="NCBI Taxonomy" id="3121375"/>
    <lineage>
        <taxon>Bacteria</taxon>
        <taxon>Pseudomonadati</taxon>
        <taxon>Bacteroidota</taxon>
        <taxon>Chitinophagia</taxon>
        <taxon>Chitinophagales</taxon>
        <taxon>Chitinophagaceae</taxon>
        <taxon>Pseudobacter</taxon>
    </lineage>
</organism>
<evidence type="ECO:0000256" key="1">
    <source>
        <dbReference type="ARBA" id="ARBA00004141"/>
    </source>
</evidence>
<dbReference type="AlphaFoldDB" id="A0AAJ5WX96"/>
<dbReference type="InterPro" id="IPR038330">
    <property type="entry name" value="TspO/MBR-related_sf"/>
</dbReference>
<comment type="subcellular location">
    <subcellularLocation>
        <location evidence="1">Membrane</location>
        <topology evidence="1">Multi-pass membrane protein</topology>
    </subcellularLocation>
</comment>
<dbReference type="Proteomes" id="UP001220610">
    <property type="component" value="Chromosome"/>
</dbReference>
<dbReference type="PIRSF" id="PIRSF005859">
    <property type="entry name" value="PBR"/>
    <property type="match status" value="1"/>
</dbReference>
<evidence type="ECO:0000256" key="4">
    <source>
        <dbReference type="ARBA" id="ARBA00022989"/>
    </source>
</evidence>
<feature type="transmembrane region" description="Helical" evidence="6">
    <location>
        <begin position="105"/>
        <end position="126"/>
    </location>
</feature>
<protein>
    <submittedName>
        <fullName evidence="7">Tryptophan-rich sensory protein</fullName>
    </submittedName>
</protein>
<dbReference type="CDD" id="cd15904">
    <property type="entry name" value="TSPO_MBR"/>
    <property type="match status" value="1"/>
</dbReference>
<gene>
    <name evidence="7" type="ORF">P0Y53_12060</name>
</gene>
<dbReference type="EMBL" id="CP119311">
    <property type="protein sequence ID" value="WEK38232.1"/>
    <property type="molecule type" value="Genomic_DNA"/>
</dbReference>
<evidence type="ECO:0000313" key="8">
    <source>
        <dbReference type="Proteomes" id="UP001220610"/>
    </source>
</evidence>
<dbReference type="Gene3D" id="1.20.1260.100">
    <property type="entry name" value="TspO/MBR protein"/>
    <property type="match status" value="1"/>
</dbReference>
<evidence type="ECO:0000256" key="6">
    <source>
        <dbReference type="SAM" id="Phobius"/>
    </source>
</evidence>
<dbReference type="PANTHER" id="PTHR10057:SF0">
    <property type="entry name" value="TRANSLOCATOR PROTEIN"/>
    <property type="match status" value="1"/>
</dbReference>
<dbReference type="GO" id="GO:0016020">
    <property type="term" value="C:membrane"/>
    <property type="evidence" value="ECO:0007669"/>
    <property type="project" value="UniProtKB-SubCell"/>
</dbReference>
<comment type="similarity">
    <text evidence="2">Belongs to the TspO/BZRP family.</text>
</comment>
<keyword evidence="4 6" id="KW-1133">Transmembrane helix</keyword>
<sequence>MKAMTIAKFIIAIGLPLLVGYTSSFFTMPAVEGWYTTIKKPSWNPPDAVFGPVWTLLYIMMGVALFLVWLRPATLQRTIASIWFAVQLVLNFFWSFIFFDQHQIGWALVEIVLLWLAILCTIFAFARVSKPAAWLLVPYISWVSFATILNYSIFKLNS</sequence>
<accession>A0AAJ5WX96</accession>
<dbReference type="Pfam" id="PF03073">
    <property type="entry name" value="TspO_MBR"/>
    <property type="match status" value="1"/>
</dbReference>
<dbReference type="GO" id="GO:0033013">
    <property type="term" value="P:tetrapyrrole metabolic process"/>
    <property type="evidence" value="ECO:0007669"/>
    <property type="project" value="UniProtKB-ARBA"/>
</dbReference>
<feature type="transmembrane region" description="Helical" evidence="6">
    <location>
        <begin position="48"/>
        <end position="70"/>
    </location>
</feature>
<evidence type="ECO:0000256" key="5">
    <source>
        <dbReference type="ARBA" id="ARBA00023136"/>
    </source>
</evidence>
<evidence type="ECO:0000313" key="7">
    <source>
        <dbReference type="EMBL" id="WEK38232.1"/>
    </source>
</evidence>
<dbReference type="PANTHER" id="PTHR10057">
    <property type="entry name" value="PERIPHERAL-TYPE BENZODIAZEPINE RECEPTOR"/>
    <property type="match status" value="1"/>
</dbReference>
<evidence type="ECO:0000256" key="3">
    <source>
        <dbReference type="ARBA" id="ARBA00022692"/>
    </source>
</evidence>
<feature type="transmembrane region" description="Helical" evidence="6">
    <location>
        <begin position="133"/>
        <end position="154"/>
    </location>
</feature>
<reference evidence="7" key="1">
    <citation type="submission" date="2023-03" db="EMBL/GenBank/DDBJ databases">
        <title>Andean soil-derived lignocellulolytic bacterial consortium as a source of novel taxa and putative plastic-active enzymes.</title>
        <authorList>
            <person name="Diaz-Garcia L."/>
            <person name="Chuvochina M."/>
            <person name="Feuerriegel G."/>
            <person name="Bunk B."/>
            <person name="Sproer C."/>
            <person name="Streit W.R."/>
            <person name="Rodriguez L.M."/>
            <person name="Overmann J."/>
            <person name="Jimenez D.J."/>
        </authorList>
    </citation>
    <scope>NUCLEOTIDE SEQUENCE</scope>
    <source>
        <strain evidence="7">MAG 7</strain>
    </source>
</reference>
<keyword evidence="5 6" id="KW-0472">Membrane</keyword>
<evidence type="ECO:0000256" key="2">
    <source>
        <dbReference type="ARBA" id="ARBA00007524"/>
    </source>
</evidence>
<feature type="transmembrane region" description="Helical" evidence="6">
    <location>
        <begin position="82"/>
        <end position="99"/>
    </location>
</feature>
<proteinExistence type="inferred from homology"/>
<keyword evidence="3 6" id="KW-0812">Transmembrane</keyword>
<dbReference type="FunFam" id="1.20.1260.100:FF:000001">
    <property type="entry name" value="translocator protein 2"/>
    <property type="match status" value="1"/>
</dbReference>
<dbReference type="InterPro" id="IPR004307">
    <property type="entry name" value="TspO_MBR"/>
</dbReference>